<feature type="region of interest" description="Disordered" evidence="1">
    <location>
        <begin position="1"/>
        <end position="67"/>
    </location>
</feature>
<dbReference type="EMBL" id="PXOF01000035">
    <property type="protein sequence ID" value="RGP72259.1"/>
    <property type="molecule type" value="Genomic_DNA"/>
</dbReference>
<evidence type="ECO:0000313" key="2">
    <source>
        <dbReference type="EMBL" id="RGP72259.1"/>
    </source>
</evidence>
<proteinExistence type="predicted"/>
<reference evidence="2 3" key="1">
    <citation type="journal article" date="2018" name="PLoS Pathog.">
        <title>Evolution of structural diversity of trichothecenes, a family of toxins produced by plant pathogenic and entomopathogenic fungi.</title>
        <authorList>
            <person name="Proctor R.H."/>
            <person name="McCormick S.P."/>
            <person name="Kim H.S."/>
            <person name="Cardoza R.E."/>
            <person name="Stanley A.M."/>
            <person name="Lindo L."/>
            <person name="Kelly A."/>
            <person name="Brown D.W."/>
            <person name="Lee T."/>
            <person name="Vaughan M.M."/>
            <person name="Alexander N.J."/>
            <person name="Busman M."/>
            <person name="Gutierrez S."/>
        </authorList>
    </citation>
    <scope>NUCLEOTIDE SEQUENCE [LARGE SCALE GENOMIC DNA]</scope>
    <source>
        <strain evidence="2 3">NRRL 3299</strain>
    </source>
</reference>
<evidence type="ECO:0000256" key="1">
    <source>
        <dbReference type="SAM" id="MobiDB-lite"/>
    </source>
</evidence>
<accession>A0A395SJL4</accession>
<feature type="compositionally biased region" description="Polar residues" evidence="1">
    <location>
        <begin position="11"/>
        <end position="22"/>
    </location>
</feature>
<keyword evidence="3" id="KW-1185">Reference proteome</keyword>
<sequence>MFNYRGRGGPSRSTPTNVQSRHYSYECKATAQERPYVSRPSRSQQLRNPKLVPKLTNETLNPLEKKEGVADAELAKVDAERARKREREERDDELIKSTAKRHRSVSSHSIELNHLVLEEEVLILTTHEAEMTFEAGVAVSARTAAEALVSSLNAEDLCLAMIVLQKAMIAAISIDLAILYLQVEKLRLRSSREGARQGHGVQVDTGASVPKVQGHQGPEEDTARGLVHLILDMAARDQQLGEDLMERKMHTEAAIKRMHESEV</sequence>
<name>A0A395SJL4_FUSSP</name>
<comment type="caution">
    <text evidence="2">The sequence shown here is derived from an EMBL/GenBank/DDBJ whole genome shotgun (WGS) entry which is preliminary data.</text>
</comment>
<evidence type="ECO:0000313" key="3">
    <source>
        <dbReference type="Proteomes" id="UP000266152"/>
    </source>
</evidence>
<dbReference type="Pfam" id="PF13917">
    <property type="entry name" value="zf-CCHC_3"/>
    <property type="match status" value="1"/>
</dbReference>
<feature type="region of interest" description="Disordered" evidence="1">
    <location>
        <begin position="194"/>
        <end position="219"/>
    </location>
</feature>
<protein>
    <submittedName>
        <fullName evidence="2">Uncharacterized protein</fullName>
    </submittedName>
</protein>
<dbReference type="AlphaFoldDB" id="A0A395SJL4"/>
<gene>
    <name evidence="2" type="ORF">FSPOR_2766</name>
</gene>
<dbReference type="Proteomes" id="UP000266152">
    <property type="component" value="Unassembled WGS sequence"/>
</dbReference>
<organism evidence="2 3">
    <name type="scientific">Fusarium sporotrichioides</name>
    <dbReference type="NCBI Taxonomy" id="5514"/>
    <lineage>
        <taxon>Eukaryota</taxon>
        <taxon>Fungi</taxon>
        <taxon>Dikarya</taxon>
        <taxon>Ascomycota</taxon>
        <taxon>Pezizomycotina</taxon>
        <taxon>Sordariomycetes</taxon>
        <taxon>Hypocreomycetidae</taxon>
        <taxon>Hypocreales</taxon>
        <taxon>Nectriaceae</taxon>
        <taxon>Fusarium</taxon>
    </lineage>
</organism>
<feature type="region of interest" description="Disordered" evidence="1">
    <location>
        <begin position="80"/>
        <end position="100"/>
    </location>
</feature>